<feature type="transmembrane region" description="Helical" evidence="9">
    <location>
        <begin position="245"/>
        <end position="270"/>
    </location>
</feature>
<evidence type="ECO:0000256" key="5">
    <source>
        <dbReference type="ARBA" id="ARBA00022692"/>
    </source>
</evidence>
<dbReference type="PANTHER" id="PTHR30477:SF8">
    <property type="entry name" value="METAL TRANSPORT SYSTEM MEMBRANE PROTEIN CT_070-RELATED"/>
    <property type="match status" value="1"/>
</dbReference>
<feature type="transmembrane region" description="Helical" evidence="9">
    <location>
        <begin position="150"/>
        <end position="176"/>
    </location>
</feature>
<dbReference type="InterPro" id="IPR037294">
    <property type="entry name" value="ABC_BtuC-like"/>
</dbReference>
<proteinExistence type="inferred from homology"/>
<keyword evidence="6 9" id="KW-1133">Transmembrane helix</keyword>
<evidence type="ECO:0000256" key="1">
    <source>
        <dbReference type="ARBA" id="ARBA00004651"/>
    </source>
</evidence>
<comment type="caution">
    <text evidence="10">The sequence shown here is derived from an EMBL/GenBank/DDBJ whole genome shotgun (WGS) entry which is preliminary data.</text>
</comment>
<evidence type="ECO:0000313" key="11">
    <source>
        <dbReference type="Proteomes" id="UP000433101"/>
    </source>
</evidence>
<evidence type="ECO:0000256" key="7">
    <source>
        <dbReference type="ARBA" id="ARBA00023136"/>
    </source>
</evidence>
<dbReference type="RefSeq" id="WP_160776223.1">
    <property type="nucleotide sequence ID" value="NZ_WUMV01000006.1"/>
</dbReference>
<keyword evidence="4" id="KW-1003">Cell membrane</keyword>
<dbReference type="SUPFAM" id="SSF81345">
    <property type="entry name" value="ABC transporter involved in vitamin B12 uptake, BtuC"/>
    <property type="match status" value="1"/>
</dbReference>
<evidence type="ECO:0000256" key="3">
    <source>
        <dbReference type="ARBA" id="ARBA00022448"/>
    </source>
</evidence>
<dbReference type="GO" id="GO:0055085">
    <property type="term" value="P:transmembrane transport"/>
    <property type="evidence" value="ECO:0007669"/>
    <property type="project" value="InterPro"/>
</dbReference>
<feature type="transmembrane region" description="Helical" evidence="9">
    <location>
        <begin position="93"/>
        <end position="111"/>
    </location>
</feature>
<evidence type="ECO:0000256" key="8">
    <source>
        <dbReference type="RuleBase" id="RU003943"/>
    </source>
</evidence>
<protein>
    <submittedName>
        <fullName evidence="10">Metal ABC transporter permease</fullName>
    </submittedName>
</protein>
<dbReference type="Pfam" id="PF00950">
    <property type="entry name" value="ABC-3"/>
    <property type="match status" value="2"/>
</dbReference>
<dbReference type="Proteomes" id="UP000433101">
    <property type="component" value="Unassembled WGS sequence"/>
</dbReference>
<dbReference type="GO" id="GO:0043190">
    <property type="term" value="C:ATP-binding cassette (ABC) transporter complex"/>
    <property type="evidence" value="ECO:0007669"/>
    <property type="project" value="InterPro"/>
</dbReference>
<gene>
    <name evidence="10" type="ORF">GR183_13830</name>
</gene>
<sequence length="311" mass="32603">MSADIFLQFDFPSILLGSLAALCCGLLGNFLVLRRQSLMGDAISHVVLPGIVLGFLITGTVDSLPMMLGAGFAALVSVGLIELVRRLGKVEPGAAMGVVFTSMFAAGVLLLEQTGAAGVHLDVEHALYGNLESAIWLEASGWGDLLRPEILAALPVSVLRLVVVNMAVIAFILAFYKELKLVSFDPLFADTLGISSRFVGTLLIVMVAVAAVAAFDAVGSILVIAMFICPAATARLLTDRLSTQLILSGIVAFSSGIVGYVFAAFGPAWIGYDMSVSAAGMIAVVAGIIQVVAMIFAPRYGVIARRRLQRA</sequence>
<organism evidence="10 11">
    <name type="scientific">Stappia sediminis</name>
    <dbReference type="NCBI Taxonomy" id="2692190"/>
    <lineage>
        <taxon>Bacteria</taxon>
        <taxon>Pseudomonadati</taxon>
        <taxon>Pseudomonadota</taxon>
        <taxon>Alphaproteobacteria</taxon>
        <taxon>Hyphomicrobiales</taxon>
        <taxon>Stappiaceae</taxon>
        <taxon>Stappia</taxon>
    </lineage>
</organism>
<comment type="subcellular location">
    <subcellularLocation>
        <location evidence="1 8">Cell membrane</location>
        <topology evidence="1 8">Multi-pass membrane protein</topology>
    </subcellularLocation>
</comment>
<dbReference type="InterPro" id="IPR001626">
    <property type="entry name" value="ABC_TroCD"/>
</dbReference>
<feature type="transmembrane region" description="Helical" evidence="9">
    <location>
        <begin position="221"/>
        <end position="238"/>
    </location>
</feature>
<evidence type="ECO:0000256" key="9">
    <source>
        <dbReference type="SAM" id="Phobius"/>
    </source>
</evidence>
<dbReference type="PANTHER" id="PTHR30477">
    <property type="entry name" value="ABC-TRANSPORTER METAL-BINDING PROTEIN"/>
    <property type="match status" value="1"/>
</dbReference>
<feature type="transmembrane region" description="Helical" evidence="9">
    <location>
        <begin position="63"/>
        <end position="81"/>
    </location>
</feature>
<comment type="similarity">
    <text evidence="2 8">Belongs to the ABC-3 integral membrane protein family.</text>
</comment>
<dbReference type="Gene3D" id="1.10.3470.10">
    <property type="entry name" value="ABC transporter involved in vitamin B12 uptake, BtuC"/>
    <property type="match status" value="1"/>
</dbReference>
<keyword evidence="7 9" id="KW-0472">Membrane</keyword>
<evidence type="ECO:0000256" key="6">
    <source>
        <dbReference type="ARBA" id="ARBA00022989"/>
    </source>
</evidence>
<accession>A0A7X3LVT8</accession>
<dbReference type="GO" id="GO:0010043">
    <property type="term" value="P:response to zinc ion"/>
    <property type="evidence" value="ECO:0007669"/>
    <property type="project" value="TreeGrafter"/>
</dbReference>
<reference evidence="10 11" key="1">
    <citation type="submission" date="2019-12" db="EMBL/GenBank/DDBJ databases">
        <authorList>
            <person name="Li M."/>
        </authorList>
    </citation>
    <scope>NUCLEOTIDE SEQUENCE [LARGE SCALE GENOMIC DNA]</scope>
    <source>
        <strain evidence="10 11">GBMRC 2046</strain>
    </source>
</reference>
<evidence type="ECO:0000313" key="10">
    <source>
        <dbReference type="EMBL" id="MXN65988.1"/>
    </source>
</evidence>
<feature type="transmembrane region" description="Helical" evidence="9">
    <location>
        <begin position="12"/>
        <end position="31"/>
    </location>
</feature>
<keyword evidence="11" id="KW-1185">Reference proteome</keyword>
<feature type="transmembrane region" description="Helical" evidence="9">
    <location>
        <begin position="38"/>
        <end position="57"/>
    </location>
</feature>
<evidence type="ECO:0000256" key="4">
    <source>
        <dbReference type="ARBA" id="ARBA00022475"/>
    </source>
</evidence>
<name>A0A7X3LVT8_9HYPH</name>
<feature type="transmembrane region" description="Helical" evidence="9">
    <location>
        <begin position="276"/>
        <end position="297"/>
    </location>
</feature>
<feature type="transmembrane region" description="Helical" evidence="9">
    <location>
        <begin position="197"/>
        <end position="215"/>
    </location>
</feature>
<dbReference type="EMBL" id="WUMV01000006">
    <property type="protein sequence ID" value="MXN65988.1"/>
    <property type="molecule type" value="Genomic_DNA"/>
</dbReference>
<evidence type="ECO:0000256" key="2">
    <source>
        <dbReference type="ARBA" id="ARBA00008034"/>
    </source>
</evidence>
<keyword evidence="3 8" id="KW-0813">Transport</keyword>
<keyword evidence="5 8" id="KW-0812">Transmembrane</keyword>
<dbReference type="AlphaFoldDB" id="A0A7X3LVT8"/>